<keyword evidence="1" id="KW-0472">Membrane</keyword>
<evidence type="ECO:0000256" key="1">
    <source>
        <dbReference type="SAM" id="Phobius"/>
    </source>
</evidence>
<keyword evidence="1" id="KW-1133">Transmembrane helix</keyword>
<dbReference type="EMBL" id="BAABQM010000001">
    <property type="protein sequence ID" value="GAA5414324.1"/>
    <property type="molecule type" value="Genomic_DNA"/>
</dbReference>
<keyword evidence="1" id="KW-0812">Transmembrane</keyword>
<dbReference type="Pfam" id="PF12679">
    <property type="entry name" value="ABC2_membrane_2"/>
    <property type="match status" value="1"/>
</dbReference>
<organism evidence="2 3">
    <name type="scientific">Ureaplasma ceti</name>
    <dbReference type="NCBI Taxonomy" id="3119530"/>
    <lineage>
        <taxon>Bacteria</taxon>
        <taxon>Bacillati</taxon>
        <taxon>Mycoplasmatota</taxon>
        <taxon>Mycoplasmoidales</taxon>
        <taxon>Mycoplasmoidaceae</taxon>
        <taxon>Ureaplasma</taxon>
    </lineage>
</organism>
<protein>
    <recommendedName>
        <fullName evidence="4">ABC transporter permease</fullName>
    </recommendedName>
</protein>
<name>A0ABP9UA36_9BACT</name>
<feature type="transmembrane region" description="Helical" evidence="1">
    <location>
        <begin position="81"/>
        <end position="103"/>
    </location>
</feature>
<accession>A0ABP9UA36</accession>
<sequence length="613" mass="69146">MLNMIFGAIAAATLGTQIFRTGVEDGTDLLVLSKPITRFTVTWSKIFVFLVSIIFISLLMVFVAIWSKYSSHNENDPIKGILAGYFTGTFVNFLFWGSISIVVSAFYKRFLALTVTIFLNVTLMVISIVYSLVLTAPGPKLVEEGIRVAPVCVVSKPDAQNQSQYEWLGVANRYSKNTYYPITEDSIINGLTVKSQQLNLNSYIHDEWSRANRETNLNTLTKIDFNYQLVSLFSFISTKTYISGGLNNTINHLSISANGDSTYYQLQFSKNGGVQTAVYDHLDPLDLSVTTTGIHPHLRKFLLTANPSVIFTKAKSTASNIDTNSDLNDMLGPMFARSFTSSRMFKGYNGTQNWNLNLKDALNFPVLDFNAATQNWNTKTFANPEALVKYFYNSQFVAQNLDFMSNLSAHKIITHQLQSTLSSATIYQSLLTTYLLQQQNLNILKDDNSQLKKIVNTFNKEFTKFQYWTYLGMIEAFNHPNNFPEFNKSSYEVMLRVLNLPMSYYSNDKLNIGLQSLTYAGSAQQLFALTSQNSKNWVVSDAPQVATLAPDFSEYWFKNNSTFTLMPESYLSTATTMKVVTTYSNTGLIVAWLCASFIILLAGQHLYRRKDII</sequence>
<proteinExistence type="predicted"/>
<comment type="caution">
    <text evidence="2">The sequence shown here is derived from an EMBL/GenBank/DDBJ whole genome shotgun (WGS) entry which is preliminary data.</text>
</comment>
<dbReference type="Proteomes" id="UP001449582">
    <property type="component" value="Unassembled WGS sequence"/>
</dbReference>
<gene>
    <name evidence="2" type="ORF">UREOM_0350</name>
</gene>
<feature type="transmembrane region" description="Helical" evidence="1">
    <location>
        <begin position="587"/>
        <end position="607"/>
    </location>
</feature>
<evidence type="ECO:0000313" key="2">
    <source>
        <dbReference type="EMBL" id="GAA5414324.1"/>
    </source>
</evidence>
<evidence type="ECO:0000313" key="3">
    <source>
        <dbReference type="Proteomes" id="UP001449582"/>
    </source>
</evidence>
<evidence type="ECO:0008006" key="4">
    <source>
        <dbReference type="Google" id="ProtNLM"/>
    </source>
</evidence>
<feature type="transmembrane region" description="Helical" evidence="1">
    <location>
        <begin position="110"/>
        <end position="133"/>
    </location>
</feature>
<keyword evidence="3" id="KW-1185">Reference proteome</keyword>
<reference evidence="2" key="1">
    <citation type="submission" date="2024-02" db="EMBL/GenBank/DDBJ databases">
        <title>Draft genome sequence of new strains in genus Ureaplasma.</title>
        <authorList>
            <person name="Nakajima Y."/>
            <person name="Segawa T."/>
        </authorList>
    </citation>
    <scope>NUCLEOTIDE SEQUENCE [LARGE SCALE GENOMIC DNA]</scope>
    <source>
        <strain evidence="2">OM1</strain>
    </source>
</reference>
<feature type="transmembrane region" description="Helical" evidence="1">
    <location>
        <begin position="46"/>
        <end position="69"/>
    </location>
</feature>